<keyword evidence="1" id="KW-0732">Signal</keyword>
<dbReference type="SUPFAM" id="SSF52833">
    <property type="entry name" value="Thioredoxin-like"/>
    <property type="match status" value="1"/>
</dbReference>
<dbReference type="Proteomes" id="UP000428260">
    <property type="component" value="Chromosome"/>
</dbReference>
<proteinExistence type="predicted"/>
<dbReference type="InterPro" id="IPR051099">
    <property type="entry name" value="AGR/TXD"/>
</dbReference>
<gene>
    <name evidence="2" type="ORF">GM418_11220</name>
</gene>
<dbReference type="Gene3D" id="3.40.30.10">
    <property type="entry name" value="Glutaredoxin"/>
    <property type="match status" value="1"/>
</dbReference>
<keyword evidence="3" id="KW-1185">Reference proteome</keyword>
<evidence type="ECO:0000313" key="3">
    <source>
        <dbReference type="Proteomes" id="UP000428260"/>
    </source>
</evidence>
<dbReference type="EMBL" id="CP046401">
    <property type="protein sequence ID" value="QGY44206.1"/>
    <property type="molecule type" value="Genomic_DNA"/>
</dbReference>
<dbReference type="KEGG" id="mcos:GM418_11220"/>
<accession>A0A6I6JMP0</accession>
<dbReference type="PANTHER" id="PTHR15337">
    <property type="entry name" value="ANTERIOR GRADIENT PROTEIN-RELATED"/>
    <property type="match status" value="1"/>
</dbReference>
<protein>
    <submittedName>
        <fullName evidence="2">Thioredoxin fold domain-containing protein</fullName>
    </submittedName>
</protein>
<sequence>MKKLILIASAIFVVNTIHAQKWETNFETAKKRASEERKNILLVFSGSDWCIPCMKLEKEIWESQDFIKDSEEHFVLLRADFPKRKANKLSKEQQEQNNRLAETYNKKGLFPMVEVLDKNGNVLGTTGYKNVSPKDYIVMLHSFEK</sequence>
<organism evidence="2 3">
    <name type="scientific">Maribellus comscasis</name>
    <dbReference type="NCBI Taxonomy" id="2681766"/>
    <lineage>
        <taxon>Bacteria</taxon>
        <taxon>Pseudomonadati</taxon>
        <taxon>Bacteroidota</taxon>
        <taxon>Bacteroidia</taxon>
        <taxon>Marinilabiliales</taxon>
        <taxon>Prolixibacteraceae</taxon>
        <taxon>Maribellus</taxon>
    </lineage>
</organism>
<dbReference type="PANTHER" id="PTHR15337:SF11">
    <property type="entry name" value="THIOREDOXIN DOMAIN-CONTAINING PROTEIN"/>
    <property type="match status" value="1"/>
</dbReference>
<evidence type="ECO:0000256" key="1">
    <source>
        <dbReference type="ARBA" id="ARBA00022729"/>
    </source>
</evidence>
<dbReference type="RefSeq" id="WP_158866078.1">
    <property type="nucleotide sequence ID" value="NZ_CP046401.1"/>
</dbReference>
<name>A0A6I6JMP0_9BACT</name>
<dbReference type="InterPro" id="IPR036249">
    <property type="entry name" value="Thioredoxin-like_sf"/>
</dbReference>
<evidence type="ECO:0000313" key="2">
    <source>
        <dbReference type="EMBL" id="QGY44206.1"/>
    </source>
</evidence>
<dbReference type="Pfam" id="PF13899">
    <property type="entry name" value="Thioredoxin_7"/>
    <property type="match status" value="1"/>
</dbReference>
<dbReference type="AlphaFoldDB" id="A0A6I6JMP0"/>
<reference evidence="2 3" key="1">
    <citation type="submission" date="2019-11" db="EMBL/GenBank/DDBJ databases">
        <authorList>
            <person name="Zheng R.K."/>
            <person name="Sun C.M."/>
        </authorList>
    </citation>
    <scope>NUCLEOTIDE SEQUENCE [LARGE SCALE GENOMIC DNA]</scope>
    <source>
        <strain evidence="2 3">WC007</strain>
    </source>
</reference>